<evidence type="ECO:0000313" key="2">
    <source>
        <dbReference type="Proteomes" id="UP000314294"/>
    </source>
</evidence>
<evidence type="ECO:0000313" key="1">
    <source>
        <dbReference type="EMBL" id="TNN37900.1"/>
    </source>
</evidence>
<gene>
    <name evidence="1" type="ORF">EYF80_051939</name>
</gene>
<keyword evidence="2" id="KW-1185">Reference proteome</keyword>
<accession>A0A4Z2FAH1</accession>
<reference evidence="1 2" key="1">
    <citation type="submission" date="2019-03" db="EMBL/GenBank/DDBJ databases">
        <title>First draft genome of Liparis tanakae, snailfish: a comprehensive survey of snailfish specific genes.</title>
        <authorList>
            <person name="Kim W."/>
            <person name="Song I."/>
            <person name="Jeong J.-H."/>
            <person name="Kim D."/>
            <person name="Kim S."/>
            <person name="Ryu S."/>
            <person name="Song J.Y."/>
            <person name="Lee S.K."/>
        </authorList>
    </citation>
    <scope>NUCLEOTIDE SEQUENCE [LARGE SCALE GENOMIC DNA]</scope>
    <source>
        <tissue evidence="1">Muscle</tissue>
    </source>
</reference>
<dbReference type="Proteomes" id="UP000314294">
    <property type="component" value="Unassembled WGS sequence"/>
</dbReference>
<proteinExistence type="predicted"/>
<comment type="caution">
    <text evidence="1">The sequence shown here is derived from an EMBL/GenBank/DDBJ whole genome shotgun (WGS) entry which is preliminary data.</text>
</comment>
<dbReference type="AlphaFoldDB" id="A0A4Z2FAH1"/>
<sequence>MPLIRSTVCGCTMILLRWNRCRFQNCMWTLGQDSVFSSTVASTRTSAVASRGRPTSVKSCAPTSSTFSMRMRSPQPASRWLSIRIRSSPVTFHWRLAKCTTANRRPKSCRSMRRFTALTSAAWRLRSSSSENGLVCSGHGGLDREVRGTRSRPAELCARTAAASSGAGLRSDPQHVLHNTAPVDSDILTGSALVNASCLQTC</sequence>
<organism evidence="1 2">
    <name type="scientific">Liparis tanakae</name>
    <name type="common">Tanaka's snailfish</name>
    <dbReference type="NCBI Taxonomy" id="230148"/>
    <lineage>
        <taxon>Eukaryota</taxon>
        <taxon>Metazoa</taxon>
        <taxon>Chordata</taxon>
        <taxon>Craniata</taxon>
        <taxon>Vertebrata</taxon>
        <taxon>Euteleostomi</taxon>
        <taxon>Actinopterygii</taxon>
        <taxon>Neopterygii</taxon>
        <taxon>Teleostei</taxon>
        <taxon>Neoteleostei</taxon>
        <taxon>Acanthomorphata</taxon>
        <taxon>Eupercaria</taxon>
        <taxon>Perciformes</taxon>
        <taxon>Cottioidei</taxon>
        <taxon>Cottales</taxon>
        <taxon>Liparidae</taxon>
        <taxon>Liparis</taxon>
    </lineage>
</organism>
<name>A0A4Z2FAH1_9TELE</name>
<dbReference type="EMBL" id="SRLO01001428">
    <property type="protein sequence ID" value="TNN37900.1"/>
    <property type="molecule type" value="Genomic_DNA"/>
</dbReference>
<protein>
    <submittedName>
        <fullName evidence="1">Uncharacterized protein</fullName>
    </submittedName>
</protein>